<reference evidence="5 6" key="1">
    <citation type="submission" date="2014-04" db="EMBL/GenBank/DDBJ databases">
        <title>Genome evolution of avian class.</title>
        <authorList>
            <person name="Zhang G."/>
            <person name="Li C."/>
        </authorList>
    </citation>
    <scope>NUCLEOTIDE SEQUENCE [LARGE SCALE GENOMIC DNA]</scope>
    <source>
        <strain evidence="5">BGI_N302</strain>
    </source>
</reference>
<sequence length="720" mass="81706">QDTLIVWSEAENYDLALSFQEKAGCDEIWEKICQVQGKDPSVEVTQDLIESEEEHIEEMPETSPLIDLPTCELNKLEEIADLVTSVLSSPIRREKLALALENEGYIKKLLQLFQVCENLENTEGLHHLYEIIRGILFLNKATLFEVMFSDECIMDVVGCLEYDPSLAQPKRHREFLTKTAKFKEVIPITDSELRQKIHQTYRVQYIQDIILPTPSVFEENFLSTLTSFIFFNKVEIVSMLQEDEKFLSEVFAQLTDEATDDDKRCELGMDDLQVRSAATDIFSYLVEFSPSMVREFVMQEAQQSDDDILLINVVIEQMICDTDPELGGAVQLMGLLRTLIDPENMLATANKTEKSEFLNFFYNHCMHVLTAPLLANTSEDKCEKDAVVGSTKSNTICPDNYQTAQLLALILELLTFCVEHHTYHIKNYIMNKDLLRRVLVLMNSKHTFLALCALRFMRRIIGLKDEFYNRYITKGNLFEPVINALLDNGTRYNLLNSAVIELFEFIRVVSPAAAPALRGTPSSLKNKDVKQLLSHLLPTFKGLKTKYEQEKDRQSQKLNSVPSILRSNRFRRDARALEEDEEMWFNEDEEEEGEAVVPPVEKSKQEDDFPDSYEKFMETKKAKESEDKENLPKRTSAGGFKFTFSHSASSANGANGANSKSVAAQTSPASSNSSSSKNTALSPAVPAPKGSLVGLVDYPDDEDDDEEEETSPRKRPRLGS</sequence>
<dbReference type="Gene3D" id="2.30.29.30">
    <property type="entry name" value="Pleckstrin-homology domain (PH domain)/Phosphotyrosine-binding domain (PTB)"/>
    <property type="match status" value="1"/>
</dbReference>
<dbReference type="GO" id="GO:0030289">
    <property type="term" value="C:protein phosphatase 4 complex"/>
    <property type="evidence" value="ECO:0007669"/>
    <property type="project" value="TreeGrafter"/>
</dbReference>
<comment type="similarity">
    <text evidence="1">Belongs to the SMEK family.</text>
</comment>
<keyword evidence="6" id="KW-1185">Reference proteome</keyword>
<dbReference type="PANTHER" id="PTHR23318">
    <property type="entry name" value="ATP SYNTHASE GAMMA-RELATED"/>
    <property type="match status" value="1"/>
</dbReference>
<accession>A0A091F5N7</accession>
<dbReference type="InterPro" id="IPR051137">
    <property type="entry name" value="PP4R3-like"/>
</dbReference>
<dbReference type="InterPro" id="IPR055236">
    <property type="entry name" value="EVH1_PP4R3"/>
</dbReference>
<feature type="domain" description="PP4R3 EVH1-like" evidence="4">
    <location>
        <begin position="1"/>
        <end position="36"/>
    </location>
</feature>
<dbReference type="SUPFAM" id="SSF48371">
    <property type="entry name" value="ARM repeat"/>
    <property type="match status" value="1"/>
</dbReference>
<feature type="compositionally biased region" description="Acidic residues" evidence="2">
    <location>
        <begin position="582"/>
        <end position="594"/>
    </location>
</feature>
<dbReference type="GO" id="GO:0005654">
    <property type="term" value="C:nucleoplasm"/>
    <property type="evidence" value="ECO:0007669"/>
    <property type="project" value="TreeGrafter"/>
</dbReference>
<gene>
    <name evidence="5" type="ORF">N302_14388</name>
</gene>
<evidence type="ECO:0000256" key="1">
    <source>
        <dbReference type="ARBA" id="ARBA00008809"/>
    </source>
</evidence>
<evidence type="ECO:0000259" key="4">
    <source>
        <dbReference type="Pfam" id="PF22972"/>
    </source>
</evidence>
<protein>
    <submittedName>
        <fullName evidence="5">Serine/threonine-protein phosphatase 4 regulatory subunit 3B</fullName>
    </submittedName>
</protein>
<evidence type="ECO:0000256" key="2">
    <source>
        <dbReference type="SAM" id="MobiDB-lite"/>
    </source>
</evidence>
<dbReference type="EMBL" id="KK719746">
    <property type="protein sequence ID" value="KFO65473.1"/>
    <property type="molecule type" value="Genomic_DNA"/>
</dbReference>
<evidence type="ECO:0000313" key="6">
    <source>
        <dbReference type="Proteomes" id="UP000052976"/>
    </source>
</evidence>
<dbReference type="InterPro" id="IPR011993">
    <property type="entry name" value="PH-like_dom_sf"/>
</dbReference>
<dbReference type="InterPro" id="IPR016024">
    <property type="entry name" value="ARM-type_fold"/>
</dbReference>
<feature type="non-terminal residue" evidence="5">
    <location>
        <position position="720"/>
    </location>
</feature>
<dbReference type="Pfam" id="PF04802">
    <property type="entry name" value="PP4R3"/>
    <property type="match status" value="1"/>
</dbReference>
<feature type="non-terminal residue" evidence="5">
    <location>
        <position position="1"/>
    </location>
</feature>
<proteinExistence type="inferred from homology"/>
<feature type="domain" description="Serine/threonine-protein phosphatase 4 regulatory subunit 3-like central" evidence="3">
    <location>
        <begin position="267"/>
        <end position="544"/>
    </location>
</feature>
<organism evidence="5 6">
    <name type="scientific">Corvus brachyrhynchos</name>
    <name type="common">American crow</name>
    <dbReference type="NCBI Taxonomy" id="85066"/>
    <lineage>
        <taxon>Eukaryota</taxon>
        <taxon>Metazoa</taxon>
        <taxon>Chordata</taxon>
        <taxon>Craniata</taxon>
        <taxon>Vertebrata</taxon>
        <taxon>Euteleostomi</taxon>
        <taxon>Archelosauria</taxon>
        <taxon>Archosauria</taxon>
        <taxon>Dinosauria</taxon>
        <taxon>Saurischia</taxon>
        <taxon>Theropoda</taxon>
        <taxon>Coelurosauria</taxon>
        <taxon>Aves</taxon>
        <taxon>Neognathae</taxon>
        <taxon>Neoaves</taxon>
        <taxon>Telluraves</taxon>
        <taxon>Australaves</taxon>
        <taxon>Passeriformes</taxon>
        <taxon>Corvoidea</taxon>
        <taxon>Corvidae</taxon>
        <taxon>Corvus</taxon>
    </lineage>
</organism>
<name>A0A091F5N7_CORBR</name>
<dbReference type="Pfam" id="PF22972">
    <property type="entry name" value="EVH1_PP4R3"/>
    <property type="match status" value="1"/>
</dbReference>
<feature type="compositionally biased region" description="Low complexity" evidence="2">
    <location>
        <begin position="645"/>
        <end position="684"/>
    </location>
</feature>
<dbReference type="GO" id="GO:0006974">
    <property type="term" value="P:DNA damage response"/>
    <property type="evidence" value="ECO:0007669"/>
    <property type="project" value="TreeGrafter"/>
</dbReference>
<evidence type="ECO:0000259" key="3">
    <source>
        <dbReference type="Pfam" id="PF04802"/>
    </source>
</evidence>
<dbReference type="PANTHER" id="PTHR23318:SF18">
    <property type="entry name" value="SERINE_THREONINE-PROTEIN PHOSPHATASE 4 REGULATORY SUBUNIT 3B"/>
    <property type="match status" value="1"/>
</dbReference>
<dbReference type="STRING" id="85066.A0A091F5N7"/>
<dbReference type="Proteomes" id="UP000052976">
    <property type="component" value="Unassembled WGS sequence"/>
</dbReference>
<dbReference type="GO" id="GO:0072542">
    <property type="term" value="F:protein phosphatase activator activity"/>
    <property type="evidence" value="ECO:0007669"/>
    <property type="project" value="TreeGrafter"/>
</dbReference>
<feature type="compositionally biased region" description="Basic and acidic residues" evidence="2">
    <location>
        <begin position="601"/>
        <end position="632"/>
    </location>
</feature>
<evidence type="ECO:0000313" key="5">
    <source>
        <dbReference type="EMBL" id="KFO65473.1"/>
    </source>
</evidence>
<dbReference type="AlphaFoldDB" id="A0A091F5N7"/>
<feature type="region of interest" description="Disordered" evidence="2">
    <location>
        <begin position="582"/>
        <end position="720"/>
    </location>
</feature>
<dbReference type="InterPro" id="IPR006887">
    <property type="entry name" value="P4R3-like_central_dom"/>
</dbReference>
<feature type="compositionally biased region" description="Acidic residues" evidence="2">
    <location>
        <begin position="698"/>
        <end position="709"/>
    </location>
</feature>